<reference evidence="5" key="2">
    <citation type="submission" date="2020-08" db="EMBL/GenBank/DDBJ databases">
        <title>The Agave Microbiome: Exploring the role of microbial communities in plant adaptations to desert environments.</title>
        <authorList>
            <person name="Partida-Martinez L.P."/>
        </authorList>
    </citation>
    <scope>NUCLEOTIDE SEQUENCE [LARGE SCALE GENOMIC DNA]</scope>
    <source>
        <strain evidence="5">AT2.8</strain>
    </source>
</reference>
<evidence type="ECO:0000313" key="4">
    <source>
        <dbReference type="EMBL" id="NYE09024.1"/>
    </source>
</evidence>
<dbReference type="PANTHER" id="PTHR37302">
    <property type="entry name" value="SLR1116 PROTEIN"/>
    <property type="match status" value="1"/>
</dbReference>
<comment type="caution">
    <text evidence="4">The sequence shown here is derived from an EMBL/GenBank/DDBJ whole genome shotgun (WGS) entry which is preliminary data.</text>
</comment>
<dbReference type="PANTHER" id="PTHR37302:SF3">
    <property type="entry name" value="DAMAGE-INDUCIBLE PROTEIN DINB"/>
    <property type="match status" value="1"/>
</dbReference>
<dbReference type="GO" id="GO:0046872">
    <property type="term" value="F:metal ion binding"/>
    <property type="evidence" value="ECO:0007669"/>
    <property type="project" value="UniProtKB-KW"/>
</dbReference>
<dbReference type="InterPro" id="IPR007837">
    <property type="entry name" value="DinB"/>
</dbReference>
<feature type="binding site" evidence="3">
    <location>
        <position position="123"/>
    </location>
    <ligand>
        <name>a divalent metal cation</name>
        <dbReference type="ChEBI" id="CHEBI:60240"/>
    </ligand>
</feature>
<dbReference type="Proteomes" id="UP000548423">
    <property type="component" value="Unassembled WGS sequence"/>
</dbReference>
<feature type="binding site" evidence="3">
    <location>
        <position position="37"/>
    </location>
    <ligand>
        <name>a divalent metal cation</name>
        <dbReference type="ChEBI" id="CHEBI:60240"/>
    </ligand>
</feature>
<accession>A0A852TQ56</accession>
<proteinExistence type="inferred from homology"/>
<keyword evidence="2 3" id="KW-0479">Metal-binding</keyword>
<evidence type="ECO:0000256" key="3">
    <source>
        <dbReference type="PIRSR" id="PIRSR607837-1"/>
    </source>
</evidence>
<dbReference type="Pfam" id="PF05163">
    <property type="entry name" value="DinB"/>
    <property type="match status" value="1"/>
</dbReference>
<evidence type="ECO:0000256" key="2">
    <source>
        <dbReference type="ARBA" id="ARBA00022723"/>
    </source>
</evidence>
<evidence type="ECO:0000313" key="5">
    <source>
        <dbReference type="Proteomes" id="UP000548423"/>
    </source>
</evidence>
<protein>
    <submittedName>
        <fullName evidence="4">Damage-inducible protein DinB</fullName>
    </submittedName>
</protein>
<dbReference type="InterPro" id="IPR034660">
    <property type="entry name" value="DinB/YfiT-like"/>
</dbReference>
<feature type="binding site" evidence="3">
    <location>
        <position position="119"/>
    </location>
    <ligand>
        <name>a divalent metal cation</name>
        <dbReference type="ChEBI" id="CHEBI:60240"/>
    </ligand>
</feature>
<dbReference type="Gene3D" id="1.20.120.450">
    <property type="entry name" value="dinb family like domain"/>
    <property type="match status" value="1"/>
</dbReference>
<dbReference type="SUPFAM" id="SSF109854">
    <property type="entry name" value="DinB/YfiT-like putative metalloenzymes"/>
    <property type="match status" value="1"/>
</dbReference>
<name>A0A852TQ56_9BACI</name>
<comment type="similarity">
    <text evidence="1">Belongs to the DinB family.</text>
</comment>
<reference evidence="5" key="1">
    <citation type="submission" date="2020-07" db="EMBL/GenBank/DDBJ databases">
        <authorList>
            <person name="Partida-Martinez L."/>
            <person name="Huntemann M."/>
            <person name="Clum A."/>
            <person name="Wang J."/>
            <person name="Palaniappan K."/>
            <person name="Ritter S."/>
            <person name="Chen I.-M."/>
            <person name="Stamatis D."/>
            <person name="Reddy T."/>
            <person name="O'Malley R."/>
            <person name="Daum C."/>
            <person name="Shapiro N."/>
            <person name="Ivanova N."/>
            <person name="Kyrpides N."/>
            <person name="Woyke T."/>
        </authorList>
    </citation>
    <scope>NUCLEOTIDE SEQUENCE [LARGE SCALE GENOMIC DNA]</scope>
    <source>
        <strain evidence="5">AT2.8</strain>
    </source>
</reference>
<gene>
    <name evidence="4" type="ORF">F4694_005881</name>
</gene>
<sequence>METIQSMFKHLHWANQRILETLQNGQENKKAINLFSHILHAENVWNTRLKGADSSHLPIWEEVSLESCVEMVNQNHHNYDELLSTLSNSNLDQLVSYKNSNGTEFNNSIRDILTHVALHGQYHRGQINQLLRAANKEPISVDYILFRR</sequence>
<dbReference type="EMBL" id="JACCBX010000017">
    <property type="protein sequence ID" value="NYE09024.1"/>
    <property type="molecule type" value="Genomic_DNA"/>
</dbReference>
<evidence type="ECO:0000256" key="1">
    <source>
        <dbReference type="ARBA" id="ARBA00008635"/>
    </source>
</evidence>
<organism evidence="4 5">
    <name type="scientific">Neobacillus niacini</name>
    <dbReference type="NCBI Taxonomy" id="86668"/>
    <lineage>
        <taxon>Bacteria</taxon>
        <taxon>Bacillati</taxon>
        <taxon>Bacillota</taxon>
        <taxon>Bacilli</taxon>
        <taxon>Bacillales</taxon>
        <taxon>Bacillaceae</taxon>
        <taxon>Neobacillus</taxon>
    </lineage>
</organism>
<dbReference type="AlphaFoldDB" id="A0A852TQ56"/>